<dbReference type="GO" id="GO:0005886">
    <property type="term" value="C:plasma membrane"/>
    <property type="evidence" value="ECO:0007669"/>
    <property type="project" value="UniProtKB-SubCell"/>
</dbReference>
<dbReference type="PANTHER" id="PTHR32243:SF18">
    <property type="entry name" value="INNER MEMBRANE ABC TRANSPORTER PERMEASE PROTEIN YCJP"/>
    <property type="match status" value="1"/>
</dbReference>
<gene>
    <name evidence="9" type="ORF">AVDCRST_MAG19-715</name>
</gene>
<organism evidence="9">
    <name type="scientific">uncultured Thermomicrobiales bacterium</name>
    <dbReference type="NCBI Taxonomy" id="1645740"/>
    <lineage>
        <taxon>Bacteria</taxon>
        <taxon>Pseudomonadati</taxon>
        <taxon>Thermomicrobiota</taxon>
        <taxon>Thermomicrobia</taxon>
        <taxon>Thermomicrobiales</taxon>
        <taxon>environmental samples</taxon>
    </lineage>
</organism>
<protein>
    <submittedName>
        <fullName evidence="9">Maltodextrin ABC transporter, permease protein MdxG</fullName>
    </submittedName>
</protein>
<feature type="transmembrane region" description="Helical" evidence="7">
    <location>
        <begin position="25"/>
        <end position="48"/>
    </location>
</feature>
<dbReference type="Pfam" id="PF00528">
    <property type="entry name" value="BPD_transp_1"/>
    <property type="match status" value="1"/>
</dbReference>
<reference evidence="9" key="1">
    <citation type="submission" date="2020-02" db="EMBL/GenBank/DDBJ databases">
        <authorList>
            <person name="Meier V. D."/>
        </authorList>
    </citation>
    <scope>NUCLEOTIDE SEQUENCE</scope>
    <source>
        <strain evidence="9">AVDCRST_MAG19</strain>
    </source>
</reference>
<evidence type="ECO:0000256" key="7">
    <source>
        <dbReference type="RuleBase" id="RU363032"/>
    </source>
</evidence>
<evidence type="ECO:0000256" key="5">
    <source>
        <dbReference type="ARBA" id="ARBA00022989"/>
    </source>
</evidence>
<name>A0A6J4UHT3_9BACT</name>
<feature type="transmembrane region" description="Helical" evidence="7">
    <location>
        <begin position="264"/>
        <end position="285"/>
    </location>
</feature>
<evidence type="ECO:0000259" key="8">
    <source>
        <dbReference type="PROSITE" id="PS50928"/>
    </source>
</evidence>
<feature type="transmembrane region" description="Helical" evidence="7">
    <location>
        <begin position="125"/>
        <end position="146"/>
    </location>
</feature>
<sequence>MATIAATTPRTQATARRRTFSARQIVGKALFWLLVVFIFLYTLFPFYWAVVSALKPPESIGQFPVNYWPTTIDWSSLQYVFENQGFLLSLRNSVIISVSTVLIALTLGAFAAYAMGRMRFRGKNFTLYLILSMTMFPQIAILGALFQTIRRLNLYNTMPALIVTYLTFTLPFTVWVLSNFFKAMPGELEESALVDGSTPFQAFYKILLPLAMPGLITTGLLAFIAAWNEFLFALTFTSTGDFRARTVQPAIASFSGRSQFEEPWGPVMAASVVVTVPLVVLVLIFQRKILGGLTAGAVKG</sequence>
<feature type="transmembrane region" description="Helical" evidence="7">
    <location>
        <begin position="158"/>
        <end position="181"/>
    </location>
</feature>
<dbReference type="PROSITE" id="PS50928">
    <property type="entry name" value="ABC_TM1"/>
    <property type="match status" value="1"/>
</dbReference>
<dbReference type="PANTHER" id="PTHR32243">
    <property type="entry name" value="MALTOSE TRANSPORT SYSTEM PERMEASE-RELATED"/>
    <property type="match status" value="1"/>
</dbReference>
<accession>A0A6J4UHT3</accession>
<proteinExistence type="inferred from homology"/>
<evidence type="ECO:0000256" key="1">
    <source>
        <dbReference type="ARBA" id="ARBA00004651"/>
    </source>
</evidence>
<evidence type="ECO:0000256" key="3">
    <source>
        <dbReference type="ARBA" id="ARBA00022475"/>
    </source>
</evidence>
<dbReference type="EMBL" id="CADCWL010000031">
    <property type="protein sequence ID" value="CAA9549854.1"/>
    <property type="molecule type" value="Genomic_DNA"/>
</dbReference>
<comment type="subcellular location">
    <subcellularLocation>
        <location evidence="1 7">Cell membrane</location>
        <topology evidence="1 7">Multi-pass membrane protein</topology>
    </subcellularLocation>
</comment>
<dbReference type="Gene3D" id="1.10.3720.10">
    <property type="entry name" value="MetI-like"/>
    <property type="match status" value="1"/>
</dbReference>
<feature type="transmembrane region" description="Helical" evidence="7">
    <location>
        <begin position="94"/>
        <end position="113"/>
    </location>
</feature>
<dbReference type="SUPFAM" id="SSF161098">
    <property type="entry name" value="MetI-like"/>
    <property type="match status" value="1"/>
</dbReference>
<dbReference type="GO" id="GO:0055085">
    <property type="term" value="P:transmembrane transport"/>
    <property type="evidence" value="ECO:0007669"/>
    <property type="project" value="InterPro"/>
</dbReference>
<dbReference type="CDD" id="cd06261">
    <property type="entry name" value="TM_PBP2"/>
    <property type="match status" value="1"/>
</dbReference>
<evidence type="ECO:0000256" key="6">
    <source>
        <dbReference type="ARBA" id="ARBA00023136"/>
    </source>
</evidence>
<keyword evidence="3" id="KW-1003">Cell membrane</keyword>
<keyword evidence="5 7" id="KW-1133">Transmembrane helix</keyword>
<dbReference type="AlphaFoldDB" id="A0A6J4UHT3"/>
<dbReference type="InterPro" id="IPR035906">
    <property type="entry name" value="MetI-like_sf"/>
</dbReference>
<keyword evidence="4 7" id="KW-0812">Transmembrane</keyword>
<keyword evidence="6 7" id="KW-0472">Membrane</keyword>
<feature type="transmembrane region" description="Helical" evidence="7">
    <location>
        <begin position="202"/>
        <end position="227"/>
    </location>
</feature>
<keyword evidence="2 7" id="KW-0813">Transport</keyword>
<evidence type="ECO:0000313" key="9">
    <source>
        <dbReference type="EMBL" id="CAA9549854.1"/>
    </source>
</evidence>
<dbReference type="InterPro" id="IPR050901">
    <property type="entry name" value="BP-dep_ABC_trans_perm"/>
</dbReference>
<comment type="similarity">
    <text evidence="7">Belongs to the binding-protein-dependent transport system permease family.</text>
</comment>
<evidence type="ECO:0000256" key="4">
    <source>
        <dbReference type="ARBA" id="ARBA00022692"/>
    </source>
</evidence>
<feature type="domain" description="ABC transmembrane type-1" evidence="8">
    <location>
        <begin position="90"/>
        <end position="285"/>
    </location>
</feature>
<evidence type="ECO:0000256" key="2">
    <source>
        <dbReference type="ARBA" id="ARBA00022448"/>
    </source>
</evidence>
<dbReference type="InterPro" id="IPR000515">
    <property type="entry name" value="MetI-like"/>
</dbReference>